<gene>
    <name evidence="3" type="ORF">DesyoDRAFT_0301</name>
</gene>
<feature type="domain" description="GGDEF" evidence="2">
    <location>
        <begin position="368"/>
        <end position="497"/>
    </location>
</feature>
<keyword evidence="4" id="KW-1185">Reference proteome</keyword>
<evidence type="ECO:0000313" key="4">
    <source>
        <dbReference type="Proteomes" id="UP000005104"/>
    </source>
</evidence>
<dbReference type="CDD" id="cd01949">
    <property type="entry name" value="GGDEF"/>
    <property type="match status" value="1"/>
</dbReference>
<organism evidence="3 4">
    <name type="scientific">Desulfosporosinus youngiae DSM 17734</name>
    <dbReference type="NCBI Taxonomy" id="768710"/>
    <lineage>
        <taxon>Bacteria</taxon>
        <taxon>Bacillati</taxon>
        <taxon>Bacillota</taxon>
        <taxon>Clostridia</taxon>
        <taxon>Eubacteriales</taxon>
        <taxon>Desulfitobacteriaceae</taxon>
        <taxon>Desulfosporosinus</taxon>
    </lineage>
</organism>
<keyword evidence="1" id="KW-0472">Membrane</keyword>
<dbReference type="PANTHER" id="PTHR45138:SF9">
    <property type="entry name" value="DIGUANYLATE CYCLASE DGCM-RELATED"/>
    <property type="match status" value="1"/>
</dbReference>
<dbReference type="NCBIfam" id="TIGR00229">
    <property type="entry name" value="sensory_box"/>
    <property type="match status" value="1"/>
</dbReference>
<feature type="transmembrane region" description="Helical" evidence="1">
    <location>
        <begin position="182"/>
        <end position="201"/>
    </location>
</feature>
<feature type="transmembrane region" description="Helical" evidence="1">
    <location>
        <begin position="35"/>
        <end position="57"/>
    </location>
</feature>
<evidence type="ECO:0000313" key="3">
    <source>
        <dbReference type="EMBL" id="EHQ87496.1"/>
    </source>
</evidence>
<dbReference type="PROSITE" id="PS50887">
    <property type="entry name" value="GGDEF"/>
    <property type="match status" value="1"/>
</dbReference>
<dbReference type="InterPro" id="IPR050469">
    <property type="entry name" value="Diguanylate_Cyclase"/>
</dbReference>
<protein>
    <submittedName>
        <fullName evidence="3">PAS domain S-box/diguanylate cyclase (GGDEF) domain-containing protein</fullName>
    </submittedName>
</protein>
<dbReference type="SUPFAM" id="SSF55785">
    <property type="entry name" value="PYP-like sensor domain (PAS domain)"/>
    <property type="match status" value="1"/>
</dbReference>
<dbReference type="Gene3D" id="3.30.70.270">
    <property type="match status" value="1"/>
</dbReference>
<dbReference type="HOGENOM" id="CLU_548287_0_0_9"/>
<keyword evidence="1" id="KW-1133">Transmembrane helix</keyword>
<dbReference type="SMART" id="SM00267">
    <property type="entry name" value="GGDEF"/>
    <property type="match status" value="1"/>
</dbReference>
<dbReference type="Pfam" id="PF00990">
    <property type="entry name" value="GGDEF"/>
    <property type="match status" value="1"/>
</dbReference>
<sequence>MRWINDNIGFFINKKPNISYRDFEDYNNLLMLNRIRIISIAVISMAPFFLYFDLLIIRDGVDKIFKLTIISIHLTGVFLSIIYLIFYKKIVAKSSSNRYNLISMIPKIYIFLYVFVGALSSINSQRFTGNIYAYIVMILVAAVALTIKPTYMFFALGINHIIFLIGISILNNDKYVLIAKQINSTSVFVIALLLSFSFYKFGMNDFVNKKMLQESEENFKRLFHINPFPVFITKVKDGNIIGASEKACSFMGLNEEDLHNFNVNDVYVRKENRVSLIKELEAKSSAYNRIVEYKIKGENRWVLGNYELIDYQGEKCILTGVMDITEIRKVEEELSKHASTDMLTGILNRRMGLKIIQELIDESKTIYREFVLCFLDINGLKNVNDTYGHGEGDNYIRTFCNIIKREIQQNDMFFRMGGDEFILIFMNKTVSEVETLWEKLLQSFSRINELSSKPYSITASHGLFHFQSGMEFDLEQIIGHADKQMYKEKLLYKEKNR</sequence>
<dbReference type="EMBL" id="CM001441">
    <property type="protein sequence ID" value="EHQ87496.1"/>
    <property type="molecule type" value="Genomic_DNA"/>
</dbReference>
<evidence type="ECO:0000259" key="2">
    <source>
        <dbReference type="PROSITE" id="PS50887"/>
    </source>
</evidence>
<dbReference type="Pfam" id="PF13426">
    <property type="entry name" value="PAS_9"/>
    <property type="match status" value="1"/>
</dbReference>
<dbReference type="InterPro" id="IPR043128">
    <property type="entry name" value="Rev_trsase/Diguanyl_cyclase"/>
</dbReference>
<feature type="transmembrane region" description="Helical" evidence="1">
    <location>
        <begin position="153"/>
        <end position="170"/>
    </location>
</feature>
<dbReference type="InterPro" id="IPR029787">
    <property type="entry name" value="Nucleotide_cyclase"/>
</dbReference>
<accession>H5XRV9</accession>
<dbReference type="InterPro" id="IPR000160">
    <property type="entry name" value="GGDEF_dom"/>
</dbReference>
<dbReference type="STRING" id="768710.DesyoDRAFT_0301"/>
<dbReference type="Proteomes" id="UP000005104">
    <property type="component" value="Chromosome"/>
</dbReference>
<feature type="transmembrane region" description="Helical" evidence="1">
    <location>
        <begin position="64"/>
        <end position="87"/>
    </location>
</feature>
<dbReference type="eggNOG" id="COG2199">
    <property type="taxonomic scope" value="Bacteria"/>
</dbReference>
<evidence type="ECO:0000256" key="1">
    <source>
        <dbReference type="SAM" id="Phobius"/>
    </source>
</evidence>
<dbReference type="NCBIfam" id="TIGR00254">
    <property type="entry name" value="GGDEF"/>
    <property type="match status" value="1"/>
</dbReference>
<feature type="transmembrane region" description="Helical" evidence="1">
    <location>
        <begin position="99"/>
        <end position="119"/>
    </location>
</feature>
<proteinExistence type="predicted"/>
<dbReference type="AlphaFoldDB" id="H5XRV9"/>
<dbReference type="GO" id="GO:0052621">
    <property type="term" value="F:diguanylate cyclase activity"/>
    <property type="evidence" value="ECO:0007669"/>
    <property type="project" value="TreeGrafter"/>
</dbReference>
<dbReference type="PANTHER" id="PTHR45138">
    <property type="entry name" value="REGULATORY COMPONENTS OF SENSORY TRANSDUCTION SYSTEM"/>
    <property type="match status" value="1"/>
</dbReference>
<dbReference type="SUPFAM" id="SSF55073">
    <property type="entry name" value="Nucleotide cyclase"/>
    <property type="match status" value="1"/>
</dbReference>
<dbReference type="RefSeq" id="WP_007778506.1">
    <property type="nucleotide sequence ID" value="NZ_CM001441.1"/>
</dbReference>
<dbReference type="InterPro" id="IPR035965">
    <property type="entry name" value="PAS-like_dom_sf"/>
</dbReference>
<feature type="transmembrane region" description="Helical" evidence="1">
    <location>
        <begin position="131"/>
        <end position="147"/>
    </location>
</feature>
<dbReference type="Gene3D" id="3.30.450.20">
    <property type="entry name" value="PAS domain"/>
    <property type="match status" value="1"/>
</dbReference>
<name>H5XRV9_9FIRM</name>
<dbReference type="InterPro" id="IPR000014">
    <property type="entry name" value="PAS"/>
</dbReference>
<keyword evidence="1" id="KW-0812">Transmembrane</keyword>
<reference evidence="3 4" key="1">
    <citation type="submission" date="2011-11" db="EMBL/GenBank/DDBJ databases">
        <title>The Noncontiguous Finished genome of Desulfosporosinus youngiae DSM 17734.</title>
        <authorList>
            <consortium name="US DOE Joint Genome Institute (JGI-PGF)"/>
            <person name="Lucas S."/>
            <person name="Han J."/>
            <person name="Lapidus A."/>
            <person name="Cheng J.-F."/>
            <person name="Goodwin L."/>
            <person name="Pitluck S."/>
            <person name="Peters L."/>
            <person name="Ovchinnikova G."/>
            <person name="Lu M."/>
            <person name="Land M.L."/>
            <person name="Hauser L."/>
            <person name="Pester M."/>
            <person name="Spring S."/>
            <person name="Ollivier B."/>
            <person name="Rattei T."/>
            <person name="Klenk H.-P."/>
            <person name="Wagner M."/>
            <person name="Loy A."/>
            <person name="Woyke T.J."/>
        </authorList>
    </citation>
    <scope>NUCLEOTIDE SEQUENCE [LARGE SCALE GENOMIC DNA]</scope>
    <source>
        <strain evidence="3 4">DSM 17734</strain>
    </source>
</reference>